<feature type="compositionally biased region" description="Basic and acidic residues" evidence="1">
    <location>
        <begin position="1"/>
        <end position="11"/>
    </location>
</feature>
<evidence type="ECO:0000256" key="1">
    <source>
        <dbReference type="SAM" id="MobiDB-lite"/>
    </source>
</evidence>
<feature type="region of interest" description="Disordered" evidence="1">
    <location>
        <begin position="1"/>
        <end position="159"/>
    </location>
</feature>
<evidence type="ECO:0000313" key="4">
    <source>
        <dbReference type="Proteomes" id="UP000476176"/>
    </source>
</evidence>
<reference evidence="3 4" key="1">
    <citation type="submission" date="2018-09" db="EMBL/GenBank/DDBJ databases">
        <title>Genomic investigation of the strawberry pathogen Phytophthora fragariae indicates pathogenicity is determined by transcriptional variation in three key races.</title>
        <authorList>
            <person name="Adams T.M."/>
            <person name="Armitage A.D."/>
            <person name="Sobczyk M.K."/>
            <person name="Bates H.J."/>
            <person name="Dunwell J.M."/>
            <person name="Nellist C.F."/>
            <person name="Harrison R.J."/>
        </authorList>
    </citation>
    <scope>NUCLEOTIDE SEQUENCE [LARGE SCALE GENOMIC DNA]</scope>
    <source>
        <strain evidence="3 4">BC-23</strain>
    </source>
</reference>
<organism evidence="3 4">
    <name type="scientific">Phytophthora fragariae</name>
    <dbReference type="NCBI Taxonomy" id="53985"/>
    <lineage>
        <taxon>Eukaryota</taxon>
        <taxon>Sar</taxon>
        <taxon>Stramenopiles</taxon>
        <taxon>Oomycota</taxon>
        <taxon>Peronosporomycetes</taxon>
        <taxon>Peronosporales</taxon>
        <taxon>Peronosporaceae</taxon>
        <taxon>Phytophthora</taxon>
    </lineage>
</organism>
<name>A0A6G0MDV3_9STRA</name>
<dbReference type="Proteomes" id="UP000476176">
    <property type="component" value="Unassembled WGS sequence"/>
</dbReference>
<sequence length="338" mass="37082">MTTVSEREVRAQRRSISREQTAATTQTKQAETLTVETDDESGTMTLETDEIRVTDTPHGQGGTDSDDTPRNDAAPGSTNRPFTTGAPARMSAGGGTVATGDALGGDGGRTKARQVVPTRGTSVREDAGSGMSHDGTGETGTGHGRTPPREPAGSRSTRCEWAPQQPIVVREKAKTLKIANFKGLDDAMPITMWLKTVRAEVRRQAVTMGIQWRDDQLYHEVAAHLEGEAQRWFATVMETVGRDDESIGTLASMLRAKYMTWRTTPEVVDLLSARRQMRGERLLEYAQSLREIAEQEDISEDWLVSALLTGMSRTKGQRTYVGTGRAHWTRPSTSPYRT</sequence>
<gene>
    <name evidence="3" type="ORF">PF004_g29873</name>
</gene>
<comment type="caution">
    <text evidence="3">The sequence shown here is derived from an EMBL/GenBank/DDBJ whole genome shotgun (WGS) entry which is preliminary data.</text>
</comment>
<evidence type="ECO:0000259" key="2">
    <source>
        <dbReference type="Pfam" id="PF03732"/>
    </source>
</evidence>
<dbReference type="EMBL" id="QXGC01005753">
    <property type="protein sequence ID" value="KAE9164289.1"/>
    <property type="molecule type" value="Genomic_DNA"/>
</dbReference>
<dbReference type="AlphaFoldDB" id="A0A6G0MDV3"/>
<evidence type="ECO:0000313" key="3">
    <source>
        <dbReference type="EMBL" id="KAE9164289.1"/>
    </source>
</evidence>
<accession>A0A6G0MDV3</accession>
<feature type="compositionally biased region" description="Low complexity" evidence="1">
    <location>
        <begin position="20"/>
        <end position="34"/>
    </location>
</feature>
<protein>
    <recommendedName>
        <fullName evidence="2">Retrotransposon gag domain-containing protein</fullName>
    </recommendedName>
</protein>
<dbReference type="Pfam" id="PF03732">
    <property type="entry name" value="Retrotrans_gag"/>
    <property type="match status" value="1"/>
</dbReference>
<feature type="domain" description="Retrotransposon gag" evidence="2">
    <location>
        <begin position="222"/>
        <end position="312"/>
    </location>
</feature>
<proteinExistence type="predicted"/>
<dbReference type="InterPro" id="IPR005162">
    <property type="entry name" value="Retrotrans_gag_dom"/>
</dbReference>
<feature type="compositionally biased region" description="Gly residues" evidence="1">
    <location>
        <begin position="92"/>
        <end position="107"/>
    </location>
</feature>